<evidence type="ECO:0000256" key="6">
    <source>
        <dbReference type="ARBA" id="ARBA00022692"/>
    </source>
</evidence>
<keyword evidence="7" id="KW-0256">Endoplasmic reticulum</keyword>
<reference evidence="11" key="1">
    <citation type="submission" date="2009-10" db="EMBL/GenBank/DDBJ databases">
        <title>Diversity of trophic interactions inside an arsenic-rich microbial ecosystem.</title>
        <authorList>
            <person name="Bertin P.N."/>
            <person name="Heinrich-Salmeron A."/>
            <person name="Pelletier E."/>
            <person name="Goulhen-Chollet F."/>
            <person name="Arsene-Ploetze F."/>
            <person name="Gallien S."/>
            <person name="Calteau A."/>
            <person name="Vallenet D."/>
            <person name="Casiot C."/>
            <person name="Chane-Woon-Ming B."/>
            <person name="Giloteaux L."/>
            <person name="Barakat M."/>
            <person name="Bonnefoy V."/>
            <person name="Bruneel O."/>
            <person name="Chandler M."/>
            <person name="Cleiss J."/>
            <person name="Duran R."/>
            <person name="Elbaz-Poulichet F."/>
            <person name="Fonknechten N."/>
            <person name="Lauga B."/>
            <person name="Mornico D."/>
            <person name="Ortet P."/>
            <person name="Schaeffer C."/>
            <person name="Siguier P."/>
            <person name="Alexander Thil Smith A."/>
            <person name="Van Dorsselaer A."/>
            <person name="Weissenbach J."/>
            <person name="Medigue C."/>
            <person name="Le Paslier D."/>
        </authorList>
    </citation>
    <scope>NUCLEOTIDE SEQUENCE</scope>
</reference>
<evidence type="ECO:0000256" key="1">
    <source>
        <dbReference type="ARBA" id="ARBA00004477"/>
    </source>
</evidence>
<dbReference type="InterPro" id="IPR007315">
    <property type="entry name" value="PIG-V/Gpi18"/>
</dbReference>
<feature type="transmembrane region" description="Helical" evidence="10">
    <location>
        <begin position="318"/>
        <end position="338"/>
    </location>
</feature>
<dbReference type="GO" id="GO:0000009">
    <property type="term" value="F:alpha-1,6-mannosyltransferase activity"/>
    <property type="evidence" value="ECO:0007669"/>
    <property type="project" value="InterPro"/>
</dbReference>
<evidence type="ECO:0000256" key="5">
    <source>
        <dbReference type="ARBA" id="ARBA00022679"/>
    </source>
</evidence>
<accession>E6Q601</accession>
<feature type="transmembrane region" description="Helical" evidence="10">
    <location>
        <begin position="190"/>
        <end position="211"/>
    </location>
</feature>
<comment type="caution">
    <text evidence="11">The sequence shown here is derived from an EMBL/GenBank/DDBJ whole genome shotgun (WGS) entry which is preliminary data.</text>
</comment>
<gene>
    <name evidence="11" type="ORF">CARN4_2470</name>
</gene>
<feature type="transmembrane region" description="Helical" evidence="10">
    <location>
        <begin position="276"/>
        <end position="298"/>
    </location>
</feature>
<evidence type="ECO:0000256" key="4">
    <source>
        <dbReference type="ARBA" id="ARBA00022676"/>
    </source>
</evidence>
<dbReference type="PANTHER" id="PTHR12468">
    <property type="entry name" value="GPI MANNOSYLTRANSFERASE 2"/>
    <property type="match status" value="1"/>
</dbReference>
<keyword evidence="6 10" id="KW-0812">Transmembrane</keyword>
<keyword evidence="8 10" id="KW-1133">Transmembrane helix</keyword>
<keyword evidence="3" id="KW-0337">GPI-anchor biosynthesis</keyword>
<evidence type="ECO:0000256" key="10">
    <source>
        <dbReference type="SAM" id="Phobius"/>
    </source>
</evidence>
<dbReference type="GO" id="GO:0006506">
    <property type="term" value="P:GPI anchor biosynthetic process"/>
    <property type="evidence" value="ECO:0007669"/>
    <property type="project" value="UniProtKB-UniPathway"/>
</dbReference>
<evidence type="ECO:0008006" key="12">
    <source>
        <dbReference type="Google" id="ProtNLM"/>
    </source>
</evidence>
<evidence type="ECO:0000256" key="9">
    <source>
        <dbReference type="ARBA" id="ARBA00023136"/>
    </source>
</evidence>
<evidence type="ECO:0000313" key="11">
    <source>
        <dbReference type="EMBL" id="CBI02622.1"/>
    </source>
</evidence>
<feature type="transmembrane region" description="Helical" evidence="10">
    <location>
        <begin position="251"/>
        <end position="269"/>
    </location>
</feature>
<evidence type="ECO:0000256" key="2">
    <source>
        <dbReference type="ARBA" id="ARBA00004687"/>
    </source>
</evidence>
<comment type="subcellular location">
    <subcellularLocation>
        <location evidence="1">Endoplasmic reticulum membrane</location>
        <topology evidence="1">Multi-pass membrane protein</topology>
    </subcellularLocation>
</comment>
<sequence>MMKFPLLFWFLSRLLILSAFFIAAPHGVLGAMGQWDGAWYRTIVHHGYSFAPDGGKYNVAFFPLFPLLSSILVRAGIAWPLAGVLINNAAFLAATLLLYGYIRTCAGERTARWVTVAACAAPPSIFCSVAYSEGSFILFSVLTFWAVRRRQYLCAGIAAAAAAATRPFGIALALALLLAAAIERRSFREILASSIGLIGAAAFPLYCLIRFGDPFAAVHAAYAWRQVSGFDGGGWFALFRGADWGSLNDRVSLFLIVTAIPCAIIYRRVLNPTAMFFIAFSAVLIIFAGPPISVGRYIYACVPVPIVLGAWFRRFPLVGYSAAAAGLVILFLDAMAFARFQWVG</sequence>
<dbReference type="GO" id="GO:0004376">
    <property type="term" value="F:GPI mannosyltransferase activity"/>
    <property type="evidence" value="ECO:0007669"/>
    <property type="project" value="InterPro"/>
</dbReference>
<keyword evidence="4" id="KW-0328">Glycosyltransferase</keyword>
<keyword evidence="9 10" id="KW-0472">Membrane</keyword>
<dbReference type="PANTHER" id="PTHR12468:SF2">
    <property type="entry name" value="GPI MANNOSYLTRANSFERASE 2"/>
    <property type="match status" value="1"/>
</dbReference>
<evidence type="ECO:0000256" key="7">
    <source>
        <dbReference type="ARBA" id="ARBA00022824"/>
    </source>
</evidence>
<dbReference type="Pfam" id="PF04188">
    <property type="entry name" value="Mannosyl_trans2"/>
    <property type="match status" value="1"/>
</dbReference>
<dbReference type="AlphaFoldDB" id="E6Q601"/>
<comment type="pathway">
    <text evidence="2">Glycolipid biosynthesis; glycosylphosphatidylinositol-anchor biosynthesis.</text>
</comment>
<protein>
    <recommendedName>
        <fullName evidence="12">Glycosyltransferase RgtA/B/C/D-like domain-containing protein</fullName>
    </recommendedName>
</protein>
<feature type="transmembrane region" description="Helical" evidence="10">
    <location>
        <begin position="77"/>
        <end position="101"/>
    </location>
</feature>
<keyword evidence="5" id="KW-0808">Transferase</keyword>
<evidence type="ECO:0000256" key="8">
    <source>
        <dbReference type="ARBA" id="ARBA00022989"/>
    </source>
</evidence>
<proteinExistence type="predicted"/>
<name>E6Q601_9ZZZZ</name>
<feature type="transmembrane region" description="Helical" evidence="10">
    <location>
        <begin position="152"/>
        <end position="178"/>
    </location>
</feature>
<dbReference type="GO" id="GO:0005789">
    <property type="term" value="C:endoplasmic reticulum membrane"/>
    <property type="evidence" value="ECO:0007669"/>
    <property type="project" value="UniProtKB-SubCell"/>
</dbReference>
<dbReference type="UniPathway" id="UPA00196"/>
<dbReference type="EMBL" id="CABO01000039">
    <property type="protein sequence ID" value="CBI02622.1"/>
    <property type="molecule type" value="Genomic_DNA"/>
</dbReference>
<evidence type="ECO:0000256" key="3">
    <source>
        <dbReference type="ARBA" id="ARBA00022502"/>
    </source>
</evidence>
<dbReference type="GO" id="GO:0031501">
    <property type="term" value="C:mannosyltransferase complex"/>
    <property type="evidence" value="ECO:0007669"/>
    <property type="project" value="TreeGrafter"/>
</dbReference>
<organism evidence="11">
    <name type="scientific">mine drainage metagenome</name>
    <dbReference type="NCBI Taxonomy" id="410659"/>
    <lineage>
        <taxon>unclassified sequences</taxon>
        <taxon>metagenomes</taxon>
        <taxon>ecological metagenomes</taxon>
    </lineage>
</organism>